<dbReference type="RefSeq" id="WP_077838159.1">
    <property type="nucleotide sequence ID" value="NZ_JABTAE010000001.1"/>
</dbReference>
<comment type="caution">
    <text evidence="5">The sequence shown here is derived from an EMBL/GenBank/DDBJ whole genome shotgun (WGS) entry which is preliminary data.</text>
</comment>
<dbReference type="GO" id="GO:0003677">
    <property type="term" value="F:DNA binding"/>
    <property type="evidence" value="ECO:0007669"/>
    <property type="project" value="UniProtKB-KW"/>
</dbReference>
<name>A0A1S8SBX0_CLOBE</name>
<sequence length="236" mass="27508">MSSNSLYMEIYLDILSNIKKGVYSENSPIASERELCSLYHVSRSTIRQAMLLLYENGYVYKVQGRGTYVKPSIFEQSLYKFYSFTDELKKNNMDICNSIISYNIINLDTNLSSILNRPKDELFHKIVRLRTVENSPLMIESTYLPKNRFFKIEETLLENGSLYAYLKSTYSLNVDRASETFKPILPKSWQAELLNISTKTPCTLLERFSYEEDELIEYTSSIVRGDKYVFKVNLSN</sequence>
<evidence type="ECO:0000313" key="6">
    <source>
        <dbReference type="Proteomes" id="UP000190973"/>
    </source>
</evidence>
<dbReference type="PRINTS" id="PR00035">
    <property type="entry name" value="HTHGNTR"/>
</dbReference>
<dbReference type="CDD" id="cd07377">
    <property type="entry name" value="WHTH_GntR"/>
    <property type="match status" value="1"/>
</dbReference>
<evidence type="ECO:0000313" key="5">
    <source>
        <dbReference type="EMBL" id="OOM62998.1"/>
    </source>
</evidence>
<dbReference type="EMBL" id="LZZI01000018">
    <property type="protein sequence ID" value="OOM62998.1"/>
    <property type="molecule type" value="Genomic_DNA"/>
</dbReference>
<dbReference type="InterPro" id="IPR036388">
    <property type="entry name" value="WH-like_DNA-bd_sf"/>
</dbReference>
<dbReference type="Pfam" id="PF07702">
    <property type="entry name" value="UTRA"/>
    <property type="match status" value="1"/>
</dbReference>
<proteinExistence type="predicted"/>
<dbReference type="InterPro" id="IPR036390">
    <property type="entry name" value="WH_DNA-bd_sf"/>
</dbReference>
<dbReference type="PANTHER" id="PTHR44846:SF1">
    <property type="entry name" value="MANNOSYL-D-GLYCERATE TRANSPORT_METABOLISM SYSTEM REPRESSOR MNGR-RELATED"/>
    <property type="match status" value="1"/>
</dbReference>
<dbReference type="SUPFAM" id="SSF64288">
    <property type="entry name" value="Chorismate lyase-like"/>
    <property type="match status" value="1"/>
</dbReference>
<dbReference type="InterPro" id="IPR000524">
    <property type="entry name" value="Tscrpt_reg_HTH_GntR"/>
</dbReference>
<keyword evidence="2" id="KW-0238">DNA-binding</keyword>
<gene>
    <name evidence="5" type="primary">yvoA_2</name>
    <name evidence="5" type="ORF">CLBCK_14670</name>
</gene>
<reference evidence="5 6" key="1">
    <citation type="submission" date="2016-05" db="EMBL/GenBank/DDBJ databases">
        <title>Microbial solvent formation.</title>
        <authorList>
            <person name="Poehlein A."/>
            <person name="Montoya Solano J.D."/>
            <person name="Flitsch S."/>
            <person name="Krabben P."/>
            <person name="Duerre P."/>
            <person name="Daniel R."/>
        </authorList>
    </citation>
    <scope>NUCLEOTIDE SEQUENCE [LARGE SCALE GENOMIC DNA]</scope>
    <source>
        <strain evidence="5 6">DSM 53</strain>
    </source>
</reference>
<dbReference type="PROSITE" id="PS50949">
    <property type="entry name" value="HTH_GNTR"/>
    <property type="match status" value="1"/>
</dbReference>
<dbReference type="GO" id="GO:0003700">
    <property type="term" value="F:DNA-binding transcription factor activity"/>
    <property type="evidence" value="ECO:0007669"/>
    <property type="project" value="InterPro"/>
</dbReference>
<dbReference type="Pfam" id="PF00392">
    <property type="entry name" value="GntR"/>
    <property type="match status" value="1"/>
</dbReference>
<dbReference type="AlphaFoldDB" id="A0A1S8SBX0"/>
<keyword evidence="1" id="KW-0805">Transcription regulation</keyword>
<dbReference type="PANTHER" id="PTHR44846">
    <property type="entry name" value="MANNOSYL-D-GLYCERATE TRANSPORT/METABOLISM SYSTEM REPRESSOR MNGR-RELATED"/>
    <property type="match status" value="1"/>
</dbReference>
<keyword evidence="3" id="KW-0804">Transcription</keyword>
<evidence type="ECO:0000256" key="2">
    <source>
        <dbReference type="ARBA" id="ARBA00023125"/>
    </source>
</evidence>
<dbReference type="InterPro" id="IPR011663">
    <property type="entry name" value="UTRA"/>
</dbReference>
<evidence type="ECO:0000256" key="1">
    <source>
        <dbReference type="ARBA" id="ARBA00023015"/>
    </source>
</evidence>
<feature type="domain" description="HTH gntR-type" evidence="4">
    <location>
        <begin position="4"/>
        <end position="72"/>
    </location>
</feature>
<organism evidence="5 6">
    <name type="scientific">Clostridium beijerinckii</name>
    <name type="common">Clostridium MP</name>
    <dbReference type="NCBI Taxonomy" id="1520"/>
    <lineage>
        <taxon>Bacteria</taxon>
        <taxon>Bacillati</taxon>
        <taxon>Bacillota</taxon>
        <taxon>Clostridia</taxon>
        <taxon>Eubacteriales</taxon>
        <taxon>Clostridiaceae</taxon>
        <taxon>Clostridium</taxon>
    </lineage>
</organism>
<evidence type="ECO:0000256" key="3">
    <source>
        <dbReference type="ARBA" id="ARBA00023163"/>
    </source>
</evidence>
<evidence type="ECO:0000259" key="4">
    <source>
        <dbReference type="PROSITE" id="PS50949"/>
    </source>
</evidence>
<dbReference type="GO" id="GO:0045892">
    <property type="term" value="P:negative regulation of DNA-templated transcription"/>
    <property type="evidence" value="ECO:0007669"/>
    <property type="project" value="TreeGrafter"/>
</dbReference>
<dbReference type="SMART" id="SM00345">
    <property type="entry name" value="HTH_GNTR"/>
    <property type="match status" value="1"/>
</dbReference>
<dbReference type="SMART" id="SM00866">
    <property type="entry name" value="UTRA"/>
    <property type="match status" value="1"/>
</dbReference>
<dbReference type="Gene3D" id="1.10.10.10">
    <property type="entry name" value="Winged helix-like DNA-binding domain superfamily/Winged helix DNA-binding domain"/>
    <property type="match status" value="1"/>
</dbReference>
<protein>
    <submittedName>
        <fullName evidence="5">HTH-type transcriptional repressor YvoA</fullName>
    </submittedName>
</protein>
<dbReference type="InterPro" id="IPR050679">
    <property type="entry name" value="Bact_HTH_transcr_reg"/>
</dbReference>
<dbReference type="Proteomes" id="UP000190973">
    <property type="component" value="Unassembled WGS sequence"/>
</dbReference>
<dbReference type="SUPFAM" id="SSF46785">
    <property type="entry name" value="Winged helix' DNA-binding domain"/>
    <property type="match status" value="1"/>
</dbReference>
<dbReference type="InterPro" id="IPR028978">
    <property type="entry name" value="Chorismate_lyase_/UTRA_dom_sf"/>
</dbReference>
<dbReference type="Gene3D" id="3.40.1410.10">
    <property type="entry name" value="Chorismate lyase-like"/>
    <property type="match status" value="1"/>
</dbReference>
<accession>A0A1S8SBX0</accession>